<protein>
    <submittedName>
        <fullName evidence="4">Amino acid ABC transporter</fullName>
    </submittedName>
</protein>
<proteinExistence type="predicted"/>
<dbReference type="PANTHER" id="PTHR35936">
    <property type="entry name" value="MEMBRANE-BOUND LYTIC MUREIN TRANSGLYCOSYLASE F"/>
    <property type="match status" value="1"/>
</dbReference>
<reference evidence="4 5" key="1">
    <citation type="submission" date="2018-03" db="EMBL/GenBank/DDBJ databases">
        <title>Rhodobacter blasticus.</title>
        <authorList>
            <person name="Meyer T.E."/>
            <person name="Miller S."/>
            <person name="Lodha T."/>
            <person name="Gandham S."/>
            <person name="Chintalapati S."/>
            <person name="Chintalapati V.R."/>
        </authorList>
    </citation>
    <scope>NUCLEOTIDE SEQUENCE [LARGE SCALE GENOMIC DNA]</scope>
    <source>
        <strain evidence="4 5">DSM 2131</strain>
    </source>
</reference>
<dbReference type="Gene3D" id="3.40.190.10">
    <property type="entry name" value="Periplasmic binding protein-like II"/>
    <property type="match status" value="2"/>
</dbReference>
<feature type="chain" id="PRO_5015675248" evidence="2">
    <location>
        <begin position="20"/>
        <end position="243"/>
    </location>
</feature>
<feature type="domain" description="Solute-binding protein family 3/N-terminal" evidence="3">
    <location>
        <begin position="22"/>
        <end position="239"/>
    </location>
</feature>
<dbReference type="RefSeq" id="WP_107673354.1">
    <property type="nucleotide sequence ID" value="NZ_PZKE01000008.1"/>
</dbReference>
<dbReference type="InterPro" id="IPR001638">
    <property type="entry name" value="Solute-binding_3/MltF_N"/>
</dbReference>
<evidence type="ECO:0000256" key="2">
    <source>
        <dbReference type="SAM" id="SignalP"/>
    </source>
</evidence>
<keyword evidence="1 2" id="KW-0732">Signal</keyword>
<organism evidence="4 5">
    <name type="scientific">Fuscovulum blasticum DSM 2131</name>
    <dbReference type="NCBI Taxonomy" id="1188250"/>
    <lineage>
        <taxon>Bacteria</taxon>
        <taxon>Pseudomonadati</taxon>
        <taxon>Pseudomonadota</taxon>
        <taxon>Alphaproteobacteria</taxon>
        <taxon>Rhodobacterales</taxon>
        <taxon>Paracoccaceae</taxon>
        <taxon>Pseudogemmobacter</taxon>
    </lineage>
</organism>
<dbReference type="PANTHER" id="PTHR35936:SF19">
    <property type="entry name" value="AMINO-ACID-BINDING PROTEIN YXEM-RELATED"/>
    <property type="match status" value="1"/>
</dbReference>
<name>A0A2T4J8U5_FUSBL</name>
<feature type="signal peptide" evidence="2">
    <location>
        <begin position="1"/>
        <end position="19"/>
    </location>
</feature>
<comment type="caution">
    <text evidence="4">The sequence shown here is derived from an EMBL/GenBank/DDBJ whole genome shotgun (WGS) entry which is preliminary data.</text>
</comment>
<evidence type="ECO:0000313" key="4">
    <source>
        <dbReference type="EMBL" id="PTE14283.1"/>
    </source>
</evidence>
<evidence type="ECO:0000256" key="1">
    <source>
        <dbReference type="ARBA" id="ARBA00022729"/>
    </source>
</evidence>
<dbReference type="AlphaFoldDB" id="A0A2T4J8U5"/>
<dbReference type="SMART" id="SM00062">
    <property type="entry name" value="PBPb"/>
    <property type="match status" value="1"/>
</dbReference>
<accession>A0A2T4J8U5</accession>
<dbReference type="Pfam" id="PF00497">
    <property type="entry name" value="SBP_bac_3"/>
    <property type="match status" value="1"/>
</dbReference>
<sequence>MKKLLLATAFAAIAGVASAQDAIKIGTEGAYEPYNYIDQATGKLVGFEIELGGELCKRANLTCEFVQNDWDSIIPNLQSGNYDAIMAGMSITDERKKVITFSDNYTPPSKSSYMAASADANTGEGAVISAQTGTIQAGYIAEQAGNTLLEFATPDETVAAVKNGEADAVFADKDYLVPIAGDSGGALVMLDKDVALGGGIGIGLRQSDTELKAKFDGAIQAMKADGSLNALIEKYFGPESEKF</sequence>
<evidence type="ECO:0000259" key="3">
    <source>
        <dbReference type="SMART" id="SM00062"/>
    </source>
</evidence>
<dbReference type="Proteomes" id="UP000241362">
    <property type="component" value="Unassembled WGS sequence"/>
</dbReference>
<dbReference type="EMBL" id="PZKE01000008">
    <property type="protein sequence ID" value="PTE14283.1"/>
    <property type="molecule type" value="Genomic_DNA"/>
</dbReference>
<keyword evidence="5" id="KW-1185">Reference proteome</keyword>
<evidence type="ECO:0000313" key="5">
    <source>
        <dbReference type="Proteomes" id="UP000241362"/>
    </source>
</evidence>
<dbReference type="SUPFAM" id="SSF53850">
    <property type="entry name" value="Periplasmic binding protein-like II"/>
    <property type="match status" value="1"/>
</dbReference>
<gene>
    <name evidence="4" type="ORF">C5F44_09800</name>
</gene>